<feature type="binding site" evidence="5">
    <location>
        <position position="92"/>
    </location>
    <ligand>
        <name>Zn(2+)</name>
        <dbReference type="ChEBI" id="CHEBI:29105"/>
    </ligand>
</feature>
<dbReference type="Proteomes" id="UP000233248">
    <property type="component" value="Unassembled WGS sequence"/>
</dbReference>
<evidence type="ECO:0000256" key="1">
    <source>
        <dbReference type="ARBA" id="ARBA00010748"/>
    </source>
</evidence>
<dbReference type="InterPro" id="IPR020538">
    <property type="entry name" value="Hydgase_Ni_incorp_HypA/HybF_CS"/>
</dbReference>
<keyword evidence="2 5" id="KW-0533">Nickel</keyword>
<dbReference type="NCBIfam" id="NF001839">
    <property type="entry name" value="PRK00564.1"/>
    <property type="match status" value="1"/>
</dbReference>
<dbReference type="GO" id="GO:0016151">
    <property type="term" value="F:nickel cation binding"/>
    <property type="evidence" value="ECO:0007669"/>
    <property type="project" value="UniProtKB-UniRule"/>
</dbReference>
<proteinExistence type="inferred from homology"/>
<evidence type="ECO:0000313" key="7">
    <source>
        <dbReference type="Proteomes" id="UP000233248"/>
    </source>
</evidence>
<name>A0A2N1J078_9BACT</name>
<dbReference type="Pfam" id="PF01155">
    <property type="entry name" value="HypA"/>
    <property type="match status" value="1"/>
</dbReference>
<feature type="binding site" evidence="5">
    <location>
        <position position="89"/>
    </location>
    <ligand>
        <name>Zn(2+)</name>
        <dbReference type="ChEBI" id="CHEBI:29105"/>
    </ligand>
</feature>
<keyword evidence="3 5" id="KW-0479">Metal-binding</keyword>
<dbReference type="KEGG" id="ahs:AHALO_1120"/>
<keyword evidence="4 5" id="KW-0862">Zinc</keyword>
<sequence>MHEYSIVQSLLDQCEEHAKVNNAKKITKVVLKIGILSGIEIDLLQTAFDTFKEETICHEANLIINLQKIVVECNECNETSTLEKHEFLCPKCNSNNLIVVDGEDMFLMSLELE</sequence>
<evidence type="ECO:0000256" key="3">
    <source>
        <dbReference type="ARBA" id="ARBA00022723"/>
    </source>
</evidence>
<gene>
    <name evidence="5" type="primary">hypA</name>
    <name evidence="6" type="ORF">CP960_11900</name>
</gene>
<dbReference type="GO" id="GO:0008270">
    <property type="term" value="F:zinc ion binding"/>
    <property type="evidence" value="ECO:0007669"/>
    <property type="project" value="UniProtKB-UniRule"/>
</dbReference>
<dbReference type="PANTHER" id="PTHR34535">
    <property type="entry name" value="HYDROGENASE MATURATION FACTOR HYPA"/>
    <property type="match status" value="1"/>
</dbReference>
<dbReference type="EMBL" id="NXIF01000049">
    <property type="protein sequence ID" value="PKI79953.1"/>
    <property type="molecule type" value="Genomic_DNA"/>
</dbReference>
<evidence type="ECO:0000313" key="6">
    <source>
        <dbReference type="EMBL" id="PKI79953.1"/>
    </source>
</evidence>
<comment type="caution">
    <text evidence="6">The sequence shown here is derived from an EMBL/GenBank/DDBJ whole genome shotgun (WGS) entry which is preliminary data.</text>
</comment>
<comment type="function">
    <text evidence="5">Involved in the maturation of [NiFe] hydrogenases. Required for nickel insertion into the metal center of the hydrogenase.</text>
</comment>
<dbReference type="OrthoDB" id="9800361at2"/>
<dbReference type="PROSITE" id="PS01249">
    <property type="entry name" value="HYPA"/>
    <property type="match status" value="1"/>
</dbReference>
<evidence type="ECO:0000256" key="5">
    <source>
        <dbReference type="HAMAP-Rule" id="MF_00213"/>
    </source>
</evidence>
<keyword evidence="7" id="KW-1185">Reference proteome</keyword>
<dbReference type="HAMAP" id="MF_00213">
    <property type="entry name" value="HypA_HybF"/>
    <property type="match status" value="1"/>
</dbReference>
<dbReference type="NCBIfam" id="TIGR00100">
    <property type="entry name" value="hypA"/>
    <property type="match status" value="1"/>
</dbReference>
<accession>A0A2N1J078</accession>
<dbReference type="RefSeq" id="WP_101185707.1">
    <property type="nucleotide sequence ID" value="NZ_CP031218.1"/>
</dbReference>
<reference evidence="6 7" key="1">
    <citation type="submission" date="2017-09" db="EMBL/GenBank/DDBJ databases">
        <title>Genomics of the genus Arcobacter.</title>
        <authorList>
            <person name="Perez-Cataluna A."/>
            <person name="Figueras M.J."/>
            <person name="Salas-Masso N."/>
        </authorList>
    </citation>
    <scope>NUCLEOTIDE SEQUENCE [LARGE SCALE GENOMIC DNA]</scope>
    <source>
        <strain evidence="6 7">DSM 18005</strain>
    </source>
</reference>
<feature type="binding site" evidence="5">
    <location>
        <position position="2"/>
    </location>
    <ligand>
        <name>Ni(2+)</name>
        <dbReference type="ChEBI" id="CHEBI:49786"/>
    </ligand>
</feature>
<evidence type="ECO:0000256" key="4">
    <source>
        <dbReference type="ARBA" id="ARBA00022833"/>
    </source>
</evidence>
<feature type="binding site" evidence="5">
    <location>
        <position position="76"/>
    </location>
    <ligand>
        <name>Zn(2+)</name>
        <dbReference type="ChEBI" id="CHEBI:29105"/>
    </ligand>
</feature>
<dbReference type="AlphaFoldDB" id="A0A2N1J078"/>
<evidence type="ECO:0000256" key="2">
    <source>
        <dbReference type="ARBA" id="ARBA00022596"/>
    </source>
</evidence>
<dbReference type="PANTHER" id="PTHR34535:SF3">
    <property type="entry name" value="HYDROGENASE MATURATION FACTOR HYPA"/>
    <property type="match status" value="1"/>
</dbReference>
<organism evidence="6 7">
    <name type="scientific">Malaciobacter halophilus</name>
    <dbReference type="NCBI Taxonomy" id="197482"/>
    <lineage>
        <taxon>Bacteria</taxon>
        <taxon>Pseudomonadati</taxon>
        <taxon>Campylobacterota</taxon>
        <taxon>Epsilonproteobacteria</taxon>
        <taxon>Campylobacterales</taxon>
        <taxon>Arcobacteraceae</taxon>
        <taxon>Malaciobacter</taxon>
    </lineage>
</organism>
<dbReference type="InterPro" id="IPR000688">
    <property type="entry name" value="HypA/HybF"/>
</dbReference>
<dbReference type="PIRSF" id="PIRSF004761">
    <property type="entry name" value="Hydrgn_mat_HypA"/>
    <property type="match status" value="1"/>
</dbReference>
<feature type="binding site" evidence="5">
    <location>
        <position position="73"/>
    </location>
    <ligand>
        <name>Zn(2+)</name>
        <dbReference type="ChEBI" id="CHEBI:29105"/>
    </ligand>
</feature>
<dbReference type="GO" id="GO:0051604">
    <property type="term" value="P:protein maturation"/>
    <property type="evidence" value="ECO:0007669"/>
    <property type="project" value="InterPro"/>
</dbReference>
<dbReference type="Gene3D" id="3.30.2320.80">
    <property type="match status" value="1"/>
</dbReference>
<protein>
    <recommendedName>
        <fullName evidence="5">Hydrogenase maturation factor HypA</fullName>
    </recommendedName>
</protein>
<comment type="similarity">
    <text evidence="1 5">Belongs to the HypA/HybF family.</text>
</comment>